<proteinExistence type="predicted"/>
<dbReference type="VEuPathDB" id="FungiDB:PPTG_19837"/>
<dbReference type="AlphaFoldDB" id="W2H5F7"/>
<feature type="compositionally biased region" description="Basic and acidic residues" evidence="1">
    <location>
        <begin position="130"/>
        <end position="159"/>
    </location>
</feature>
<protein>
    <submittedName>
        <fullName evidence="2">Uncharacterized protein</fullName>
    </submittedName>
</protein>
<accession>W2H5F7</accession>
<reference evidence="2" key="1">
    <citation type="submission" date="2013-11" db="EMBL/GenBank/DDBJ databases">
        <title>The Genome Sequence of Phytophthora parasitica CJ02B3.</title>
        <authorList>
            <consortium name="The Broad Institute Genomics Platform"/>
            <person name="Russ C."/>
            <person name="Tyler B."/>
            <person name="Panabieres F."/>
            <person name="Shan W."/>
            <person name="Tripathy S."/>
            <person name="Grunwald N."/>
            <person name="Machado M."/>
            <person name="Johnson C.S."/>
            <person name="Arredondo F."/>
            <person name="Hong C."/>
            <person name="Coffey M."/>
            <person name="Young S.K."/>
            <person name="Zeng Q."/>
            <person name="Gargeya S."/>
            <person name="Fitzgerald M."/>
            <person name="Abouelleil A."/>
            <person name="Alvarado L."/>
            <person name="Chapman S.B."/>
            <person name="Gainer-Dewar J."/>
            <person name="Goldberg J."/>
            <person name="Griggs A."/>
            <person name="Gujja S."/>
            <person name="Hansen M."/>
            <person name="Howarth C."/>
            <person name="Imamovic A."/>
            <person name="Ireland A."/>
            <person name="Larimer J."/>
            <person name="McCowan C."/>
            <person name="Murphy C."/>
            <person name="Pearson M."/>
            <person name="Poon T.W."/>
            <person name="Priest M."/>
            <person name="Roberts A."/>
            <person name="Saif S."/>
            <person name="Shea T."/>
            <person name="Sykes S."/>
            <person name="Wortman J."/>
            <person name="Nusbaum C."/>
            <person name="Birren B."/>
        </authorList>
    </citation>
    <scope>NUCLEOTIDE SEQUENCE [LARGE SCALE GENOMIC DNA]</scope>
    <source>
        <strain evidence="2">CJ02B3</strain>
    </source>
</reference>
<name>W2H5F7_PHYNI</name>
<dbReference type="EMBL" id="KI685511">
    <property type="protein sequence ID" value="ETK90463.1"/>
    <property type="molecule type" value="Genomic_DNA"/>
</dbReference>
<feature type="compositionally biased region" description="Polar residues" evidence="1">
    <location>
        <begin position="78"/>
        <end position="91"/>
    </location>
</feature>
<feature type="region of interest" description="Disordered" evidence="1">
    <location>
        <begin position="74"/>
        <end position="116"/>
    </location>
</feature>
<evidence type="ECO:0000256" key="1">
    <source>
        <dbReference type="SAM" id="MobiDB-lite"/>
    </source>
</evidence>
<dbReference type="Proteomes" id="UP000053236">
    <property type="component" value="Unassembled WGS sequence"/>
</dbReference>
<organism evidence="2">
    <name type="scientific">Phytophthora nicotianae</name>
    <name type="common">Potato buckeye rot agent</name>
    <name type="synonym">Phytophthora parasitica</name>
    <dbReference type="NCBI Taxonomy" id="4792"/>
    <lineage>
        <taxon>Eukaryota</taxon>
        <taxon>Sar</taxon>
        <taxon>Stramenopiles</taxon>
        <taxon>Oomycota</taxon>
        <taxon>Peronosporomycetes</taxon>
        <taxon>Peronosporales</taxon>
        <taxon>Peronosporaceae</taxon>
        <taxon>Phytophthora</taxon>
    </lineage>
</organism>
<gene>
    <name evidence="2" type="ORF">L915_05777</name>
</gene>
<sequence>MRTALLNIKQRGTYHGYAAKFQEQLRLVPLEPTFAKEIFLKGLTSAKLRKQILRKNPQTLEEVIAEGFAEEALEGESKSSQAFTPKKSSNGDARDNKEIRQNLQNKPRPQKSKCINCHRGFHKSEDCWVKFPEKRPTQPSDKKTRSPNQPRRDKTDNKAKYYALIDKLVVDENDSTPASLNE</sequence>
<feature type="region of interest" description="Disordered" evidence="1">
    <location>
        <begin position="130"/>
        <end position="160"/>
    </location>
</feature>
<evidence type="ECO:0000313" key="2">
    <source>
        <dbReference type="EMBL" id="ETK90463.1"/>
    </source>
</evidence>